<keyword evidence="1" id="KW-0812">Transmembrane</keyword>
<organism evidence="2 3">
    <name type="scientific">Paucidesulfovibrio gracilis DSM 16080</name>
    <dbReference type="NCBI Taxonomy" id="1121449"/>
    <lineage>
        <taxon>Bacteria</taxon>
        <taxon>Pseudomonadati</taxon>
        <taxon>Thermodesulfobacteriota</taxon>
        <taxon>Desulfovibrionia</taxon>
        <taxon>Desulfovibrionales</taxon>
        <taxon>Desulfovibrionaceae</taxon>
        <taxon>Paucidesulfovibrio</taxon>
    </lineage>
</organism>
<sequence length="150" mass="16681">MPGYKGHLLGGAFVGGTMLVVIAGVGLYSGEYPMLAALFALVLLGALFPDIDTNSKGQTLFYSLLLLLDGWLIYREMYIYAAWVGLLALIPVAGRHRGWVHSWWAMLVLPSPILGVPLLFMDTPWEQSLPFYLAFVLGYFSHLLLDRTLF</sequence>
<protein>
    <submittedName>
        <fullName evidence="2">LexA-binding, inner membrane-associated putative hydrolase</fullName>
    </submittedName>
</protein>
<keyword evidence="2" id="KW-0378">Hydrolase</keyword>
<keyword evidence="3" id="KW-1185">Reference proteome</keyword>
<dbReference type="Proteomes" id="UP000190027">
    <property type="component" value="Unassembled WGS sequence"/>
</dbReference>
<dbReference type="AlphaFoldDB" id="A0A1T4XWI0"/>
<dbReference type="GO" id="GO:0016787">
    <property type="term" value="F:hydrolase activity"/>
    <property type="evidence" value="ECO:0007669"/>
    <property type="project" value="UniProtKB-KW"/>
</dbReference>
<keyword evidence="1" id="KW-0472">Membrane</keyword>
<dbReference type="InterPro" id="IPR007404">
    <property type="entry name" value="YdjM-like"/>
</dbReference>
<feature type="transmembrane region" description="Helical" evidence="1">
    <location>
        <begin position="102"/>
        <end position="121"/>
    </location>
</feature>
<keyword evidence="1" id="KW-1133">Transmembrane helix</keyword>
<dbReference type="EMBL" id="FUYC01000018">
    <property type="protein sequence ID" value="SKA93870.1"/>
    <property type="molecule type" value="Genomic_DNA"/>
</dbReference>
<feature type="transmembrane region" description="Helical" evidence="1">
    <location>
        <begin position="35"/>
        <end position="51"/>
    </location>
</feature>
<reference evidence="2 3" key="1">
    <citation type="submission" date="2017-02" db="EMBL/GenBank/DDBJ databases">
        <authorList>
            <person name="Peterson S.W."/>
        </authorList>
    </citation>
    <scope>NUCLEOTIDE SEQUENCE [LARGE SCALE GENOMIC DNA]</scope>
    <source>
        <strain evidence="2 3">DSM 16080</strain>
    </source>
</reference>
<name>A0A1T4XWI0_9BACT</name>
<gene>
    <name evidence="2" type="ORF">SAMN02745704_02526</name>
</gene>
<evidence type="ECO:0000313" key="2">
    <source>
        <dbReference type="EMBL" id="SKA93870.1"/>
    </source>
</evidence>
<feature type="transmembrane region" description="Helical" evidence="1">
    <location>
        <begin position="6"/>
        <end position="28"/>
    </location>
</feature>
<accession>A0A1T4XWI0</accession>
<evidence type="ECO:0000256" key="1">
    <source>
        <dbReference type="SAM" id="Phobius"/>
    </source>
</evidence>
<dbReference type="OrthoDB" id="5471444at2"/>
<evidence type="ECO:0000313" key="3">
    <source>
        <dbReference type="Proteomes" id="UP000190027"/>
    </source>
</evidence>
<proteinExistence type="predicted"/>
<dbReference type="RefSeq" id="WP_078718063.1">
    <property type="nucleotide sequence ID" value="NZ_FUYC01000018.1"/>
</dbReference>
<dbReference type="Pfam" id="PF04307">
    <property type="entry name" value="YdjM"/>
    <property type="match status" value="1"/>
</dbReference>
<dbReference type="STRING" id="1121449.SAMN02745704_02526"/>
<feature type="transmembrane region" description="Helical" evidence="1">
    <location>
        <begin position="71"/>
        <end position="90"/>
    </location>
</feature>
<feature type="transmembrane region" description="Helical" evidence="1">
    <location>
        <begin position="127"/>
        <end position="145"/>
    </location>
</feature>